<accession>A0ABW4F4X9</accession>
<dbReference type="Proteomes" id="UP001597114">
    <property type="component" value="Unassembled WGS sequence"/>
</dbReference>
<proteinExistence type="predicted"/>
<dbReference type="EMBL" id="JBHUCO010000038">
    <property type="protein sequence ID" value="MFD1521755.1"/>
    <property type="molecule type" value="Genomic_DNA"/>
</dbReference>
<comment type="caution">
    <text evidence="2">The sequence shown here is derived from an EMBL/GenBank/DDBJ whole genome shotgun (WGS) entry which is preliminary data.</text>
</comment>
<evidence type="ECO:0000256" key="1">
    <source>
        <dbReference type="SAM" id="Phobius"/>
    </source>
</evidence>
<keyword evidence="1" id="KW-0472">Membrane</keyword>
<protein>
    <recommendedName>
        <fullName evidence="4">MFS transporter</fullName>
    </recommendedName>
</protein>
<name>A0ABW4F4X9_9PSEU</name>
<keyword evidence="1" id="KW-0812">Transmembrane</keyword>
<dbReference type="RefSeq" id="WP_344722298.1">
    <property type="nucleotide sequence ID" value="NZ_BAAAUS010000011.1"/>
</dbReference>
<organism evidence="2 3">
    <name type="scientific">Pseudonocardia yunnanensis</name>
    <dbReference type="NCBI Taxonomy" id="58107"/>
    <lineage>
        <taxon>Bacteria</taxon>
        <taxon>Bacillati</taxon>
        <taxon>Actinomycetota</taxon>
        <taxon>Actinomycetes</taxon>
        <taxon>Pseudonocardiales</taxon>
        <taxon>Pseudonocardiaceae</taxon>
        <taxon>Pseudonocardia</taxon>
    </lineage>
</organism>
<reference evidence="3" key="1">
    <citation type="journal article" date="2019" name="Int. J. Syst. Evol. Microbiol.">
        <title>The Global Catalogue of Microorganisms (GCM) 10K type strain sequencing project: providing services to taxonomists for standard genome sequencing and annotation.</title>
        <authorList>
            <consortium name="The Broad Institute Genomics Platform"/>
            <consortium name="The Broad Institute Genome Sequencing Center for Infectious Disease"/>
            <person name="Wu L."/>
            <person name="Ma J."/>
        </authorList>
    </citation>
    <scope>NUCLEOTIDE SEQUENCE [LARGE SCALE GENOMIC DNA]</scope>
    <source>
        <strain evidence="3">CCM 7043</strain>
    </source>
</reference>
<gene>
    <name evidence="2" type="ORF">ACFSJD_29955</name>
</gene>
<feature type="transmembrane region" description="Helical" evidence="1">
    <location>
        <begin position="49"/>
        <end position="69"/>
    </location>
</feature>
<evidence type="ECO:0000313" key="2">
    <source>
        <dbReference type="EMBL" id="MFD1521755.1"/>
    </source>
</evidence>
<keyword evidence="1" id="KW-1133">Transmembrane helix</keyword>
<evidence type="ECO:0008006" key="4">
    <source>
        <dbReference type="Google" id="ProtNLM"/>
    </source>
</evidence>
<keyword evidence="3" id="KW-1185">Reference proteome</keyword>
<sequence length="88" mass="8489">MVNAGQQLGAAIGTALLNTIAVSGAAGYLAGRAGTPDLATQATIHGNRVSSWVTAGVFAAGAVLCGLIIRPGGDLTTTNNDNAPGLAA</sequence>
<evidence type="ECO:0000313" key="3">
    <source>
        <dbReference type="Proteomes" id="UP001597114"/>
    </source>
</evidence>